<dbReference type="RefSeq" id="XP_046600548.1">
    <property type="nucleotide sequence ID" value="XM_046744592.1"/>
</dbReference>
<feature type="region of interest" description="Disordered" evidence="3">
    <location>
        <begin position="1375"/>
        <end position="1416"/>
    </location>
</feature>
<dbReference type="Pfam" id="PF00620">
    <property type="entry name" value="RhoGAP"/>
    <property type="match status" value="1"/>
</dbReference>
<dbReference type="CDD" id="cd04375">
    <property type="entry name" value="RhoGAP_DLC1"/>
    <property type="match status" value="1"/>
</dbReference>
<dbReference type="PROSITE" id="PS50238">
    <property type="entry name" value="RHOGAP"/>
    <property type="match status" value="1"/>
</dbReference>
<feature type="compositionally biased region" description="Basic and acidic residues" evidence="3">
    <location>
        <begin position="1375"/>
        <end position="1384"/>
    </location>
</feature>
<evidence type="ECO:0000259" key="5">
    <source>
        <dbReference type="PROSITE" id="PS50848"/>
    </source>
</evidence>
<feature type="domain" description="START" evidence="5">
    <location>
        <begin position="1751"/>
        <end position="1919"/>
    </location>
</feature>
<feature type="compositionally biased region" description="Basic and acidic residues" evidence="3">
    <location>
        <begin position="346"/>
        <end position="355"/>
    </location>
</feature>
<feature type="region of interest" description="Disordered" evidence="3">
    <location>
        <begin position="1099"/>
        <end position="1119"/>
    </location>
</feature>
<dbReference type="InterPro" id="IPR002913">
    <property type="entry name" value="START_lipid-bd_dom"/>
</dbReference>
<sequence>MEAEAAQESASEPAKLCRCVDAGERSVIDDCRCRDYDENCGAVNRLEIVENCERNGEKQLEDIDRGRREEILFGQAKDRKVDYSGCKDTDPYRELELYLEKVNEEIGEIIESVPSRRSRVSISESSGIRSWNSGTRSLPATNRRGGLSRFEYEGAKKSPSKGRRDDVAVEWTDDILADLNSLIANEIDELKRKEEEGSSRVARISEKKGNVLGGEKLDRDEYKDLLHEFGISDSCSEAGSEDNNEPRILTNGCEEKSRRSPIYGRLSRGPNHLNSDYDEPRDKLEPEVRIGRDRKIGRNFCGYASSDYDEPELEGGSWGGSRETDSSPLVNGAGVNGDVNSQIISDNREGEGEDGKNCNSLLISPKNNYLSKLPPKYNGAYRRKTSLPIQLQACFDKRRKTDANHLQHPQRLQIRTTQNQSSKFNCGNSFVDNDCCGDSQPEYDDVVFNEVSKSNEMISRSKSLENSLVLPPKSAPVTPTEDKKLLSFSKLLRRRQQPSVVAKSFQDTVVLVRVSSLPDQDILLNNNADQSVKPGKNVHLTHNIRSISPISLRSDLSAKRLSESNSDVRQISPVELKKFSSLSGSASNNAAVSRSLSSECNEENAAYYEEENSRRQDHRDERVCVVQEHNPRSGSLPISMHSLLSRLRNGYSSSCCPDGGSSFVESQVPCSEIGTQTSPALSRCSSVGTWVSDFESPRAESTIDSRSMRDECTLYPGSPQDTVDDDNRSSSSSQDLLQSMDEISSGSLSPEVNDPDRASSPLESGIGTASPPRSTERRLSKPPTYNKCRRKETWERIRRRPSKVNTRSDKYFDAVTDDVWVRRESVHTQTRDQDNWYPQEAVDSSSGLDDSLPRMKPSRPTNLPLGLSTTVSSSMSSGELLESPPRAPSSPSAASLQLKPEPMTIELGGKSSSAPLLENGDEGKGKDEHMVVIQQPRSQSERHLSEIEAQEACKWLRAAGFPQYAQMYEDYQFPIEVSGVAKDHPFLDADSLQSLFRRLHALNRCANMKLDTHHSHHHHTTSHSKPGGEDSDEDNQCALSENWTFEKKTRRWSRVGDVTQANVEKLQAIVDENARPEDDDDSLEDRLEAEEAEDTMLDTLKYGSLPPGPVPDELGPRFRRTGSERLKDSAKAFLRRVESLKSRRRKRQNRDGVVISGPQVLDVISMQQKMKDLNCVDVSPTGPAPVSFNDLGPPSPLHLPPSPLTLPSSPFHLPASPLASNLSPFGDDSSSYCSDGSQGGGPVPTPTRTKLNRPRRFLHRGTREDQGALSDSECQPTSWRHRYFKDANSNHTKVLEYVSTHPQSPKDQTPVGNRGGSLNLGKESQRYRDKFNQSQEEKTALTTTGKRDERLYKSFRRGREDLYREEAPLAKDVTVYREKSRSRSSELAGSQESSSTVASRDSDQEEESPRHKGSVVRWHSFQRGSLYPEPLDPLCSRAMASMSCGQLLVLRKLALLKLTACMERYCPTHRTGWNWELPKFIRKIKTPDYKDKTVFGVPLLLSLQRTGQALPKCIQIALRWLRANALDQIGIFRKSGLRSRIQTLKVMTETQGDNINFDGQQAFDVADLVKQYFRELPESLLTNKLSETFIAIFQHVPAEIRPDAVQCVLLLLPDEHREALEALLDFLNHVANNSPFNQMTASNLAVCLAPSLFHFNHTMTNVSNRSNSVSPRRRKTVGIPDQRELSENKAANDCLLYLIKTHRELFMVSSDMLTQCRFNYMEESVPVGLEELGSEFKQDWRGYLYACTTALLKEAREKSRGWVSINNPADPGVEVAYKKVGDGHPLRLWRASTEVEAPPNELLHRVLRERHIWDPQLLKYRLVNKLDANVEVFQYATGNMSPLPARDYCVLRSWRNDLPKGACVIVETSVEHPEAPVMLGGTRGIVLASRYLIEPCGSGKSRIMHLSRVDTKGRTPDWYNKSYGHISALHLSKIRNSFKHTTDGPESKV</sequence>
<dbReference type="PANTHER" id="PTHR12659">
    <property type="entry name" value="RHO-TYPE GTPASE ACTIVATING PROTEIN"/>
    <property type="match status" value="1"/>
</dbReference>
<organism evidence="6 7">
    <name type="scientific">Neodiprion lecontei</name>
    <name type="common">Redheaded pine sawfly</name>
    <dbReference type="NCBI Taxonomy" id="441921"/>
    <lineage>
        <taxon>Eukaryota</taxon>
        <taxon>Metazoa</taxon>
        <taxon>Ecdysozoa</taxon>
        <taxon>Arthropoda</taxon>
        <taxon>Hexapoda</taxon>
        <taxon>Insecta</taxon>
        <taxon>Pterygota</taxon>
        <taxon>Neoptera</taxon>
        <taxon>Endopterygota</taxon>
        <taxon>Hymenoptera</taxon>
        <taxon>Tenthredinoidea</taxon>
        <taxon>Diprionidae</taxon>
        <taxon>Diprioninae</taxon>
        <taxon>Neodiprion</taxon>
    </lineage>
</organism>
<feature type="compositionally biased region" description="Basic residues" evidence="3">
    <location>
        <begin position="1250"/>
        <end position="1260"/>
    </location>
</feature>
<dbReference type="Gene3D" id="1.10.555.10">
    <property type="entry name" value="Rho GTPase activation protein"/>
    <property type="match status" value="1"/>
</dbReference>
<evidence type="ECO:0000259" key="4">
    <source>
        <dbReference type="PROSITE" id="PS50238"/>
    </source>
</evidence>
<dbReference type="InterPro" id="IPR023393">
    <property type="entry name" value="START-like_dom_sf"/>
</dbReference>
<feature type="region of interest" description="Disordered" evidence="3">
    <location>
        <begin position="260"/>
        <end position="281"/>
    </location>
</feature>
<feature type="compositionally biased region" description="Basic and acidic residues" evidence="3">
    <location>
        <begin position="1323"/>
        <end position="1345"/>
    </location>
</feature>
<dbReference type="PROSITE" id="PS50848">
    <property type="entry name" value="START"/>
    <property type="match status" value="1"/>
</dbReference>
<evidence type="ECO:0000313" key="8">
    <source>
        <dbReference type="RefSeq" id="XP_046600549.1"/>
    </source>
</evidence>
<feature type="compositionally biased region" description="Low complexity" evidence="3">
    <location>
        <begin position="1385"/>
        <end position="1395"/>
    </location>
</feature>
<keyword evidence="6" id="KW-1185">Reference proteome</keyword>
<feature type="compositionally biased region" description="Low complexity" evidence="3">
    <location>
        <begin position="729"/>
        <end position="741"/>
    </location>
</feature>
<dbReference type="SMART" id="SM00234">
    <property type="entry name" value="START"/>
    <property type="match status" value="1"/>
</dbReference>
<evidence type="ECO:0000313" key="7">
    <source>
        <dbReference type="RefSeq" id="XP_046600548.1"/>
    </source>
</evidence>
<dbReference type="PANTHER" id="PTHR12659:SF7">
    <property type="entry name" value="CROSSVEINLESS C, ISOFORM C"/>
    <property type="match status" value="1"/>
</dbReference>
<dbReference type="CDD" id="cd08869">
    <property type="entry name" value="START_RhoGAP"/>
    <property type="match status" value="1"/>
</dbReference>
<dbReference type="RefSeq" id="XP_046600549.1">
    <property type="nucleotide sequence ID" value="XM_046744593.1"/>
</dbReference>
<feature type="region of interest" description="Disordered" evidence="3">
    <location>
        <begin position="1012"/>
        <end position="1035"/>
    </location>
</feature>
<evidence type="ECO:0000256" key="3">
    <source>
        <dbReference type="SAM" id="MobiDB-lite"/>
    </source>
</evidence>
<protein>
    <submittedName>
        <fullName evidence="7 8">Uncharacterized protein LOC107218335 isoform X1</fullName>
    </submittedName>
</protein>
<evidence type="ECO:0000313" key="6">
    <source>
        <dbReference type="Proteomes" id="UP000829291"/>
    </source>
</evidence>
<dbReference type="SUPFAM" id="SSF55961">
    <property type="entry name" value="Bet v1-like"/>
    <property type="match status" value="1"/>
</dbReference>
<reference evidence="7 8" key="1">
    <citation type="submission" date="2025-05" db="UniProtKB">
        <authorList>
            <consortium name="RefSeq"/>
        </authorList>
    </citation>
    <scope>IDENTIFICATION</scope>
    <source>
        <tissue evidence="7 8">Thorax and Abdomen</tissue>
    </source>
</reference>
<dbReference type="InterPro" id="IPR000198">
    <property type="entry name" value="RhoGAP_dom"/>
</dbReference>
<dbReference type="SUPFAM" id="SSF48350">
    <property type="entry name" value="GTPase activation domain, GAP"/>
    <property type="match status" value="1"/>
</dbReference>
<accession>A0ABM3GJY1</accession>
<feature type="region of interest" description="Disordered" evidence="3">
    <location>
        <begin position="1300"/>
        <end position="1345"/>
    </location>
</feature>
<feature type="region of interest" description="Disordered" evidence="3">
    <location>
        <begin position="826"/>
        <end position="928"/>
    </location>
</feature>
<feature type="domain" description="Rho-GAP" evidence="4">
    <location>
        <begin position="1497"/>
        <end position="1706"/>
    </location>
</feature>
<dbReference type="GeneID" id="107218335"/>
<feature type="region of interest" description="Disordered" evidence="3">
    <location>
        <begin position="695"/>
        <end position="792"/>
    </location>
</feature>
<dbReference type="CDD" id="cd09538">
    <property type="entry name" value="SAM_DLC1_2-like"/>
    <property type="match status" value="1"/>
</dbReference>
<evidence type="ECO:0000256" key="1">
    <source>
        <dbReference type="ARBA" id="ARBA00022468"/>
    </source>
</evidence>
<dbReference type="Proteomes" id="UP000829291">
    <property type="component" value="Chromosome 7"/>
</dbReference>
<dbReference type="InterPro" id="IPR013761">
    <property type="entry name" value="SAM/pointed_sf"/>
</dbReference>
<gene>
    <name evidence="7 8" type="primary">LOC107218335</name>
</gene>
<dbReference type="SMART" id="SM00324">
    <property type="entry name" value="RhoGAP"/>
    <property type="match status" value="1"/>
</dbReference>
<feature type="region of interest" description="Disordered" evidence="3">
    <location>
        <begin position="1222"/>
        <end position="1275"/>
    </location>
</feature>
<keyword evidence="2" id="KW-0597">Phosphoprotein</keyword>
<dbReference type="InterPro" id="IPR008936">
    <property type="entry name" value="Rho_GTPase_activation_prot"/>
</dbReference>
<keyword evidence="1" id="KW-0343">GTPase activation</keyword>
<feature type="compositionally biased region" description="Low complexity" evidence="3">
    <location>
        <begin position="865"/>
        <end position="895"/>
    </location>
</feature>
<evidence type="ECO:0000256" key="2">
    <source>
        <dbReference type="ARBA" id="ARBA00022553"/>
    </source>
</evidence>
<dbReference type="Gene3D" id="3.30.530.20">
    <property type="match status" value="1"/>
</dbReference>
<dbReference type="Gene3D" id="1.10.287.2070">
    <property type="match status" value="1"/>
</dbReference>
<name>A0ABM3GJY1_NEOLC</name>
<proteinExistence type="predicted"/>
<feature type="compositionally biased region" description="Low complexity" evidence="3">
    <location>
        <begin position="1226"/>
        <end position="1236"/>
    </location>
</feature>
<dbReference type="Pfam" id="PF01852">
    <property type="entry name" value="START"/>
    <property type="match status" value="1"/>
</dbReference>
<feature type="compositionally biased region" description="Polar residues" evidence="3">
    <location>
        <begin position="1300"/>
        <end position="1311"/>
    </location>
</feature>
<dbReference type="SUPFAM" id="SSF47769">
    <property type="entry name" value="SAM/Pointed domain"/>
    <property type="match status" value="1"/>
</dbReference>
<feature type="compositionally biased region" description="Basic and acidic residues" evidence="3">
    <location>
        <begin position="695"/>
        <end position="712"/>
    </location>
</feature>
<feature type="region of interest" description="Disordered" evidence="3">
    <location>
        <begin position="307"/>
        <end position="355"/>
    </location>
</feature>